<sequence length="41" mass="4723">MFTVDEKEEEKVRICLNLDAHVCHSLSRTLRCAILAQLSYS</sequence>
<organism evidence="1">
    <name type="scientific">Arundo donax</name>
    <name type="common">Giant reed</name>
    <name type="synonym">Donax arundinaceus</name>
    <dbReference type="NCBI Taxonomy" id="35708"/>
    <lineage>
        <taxon>Eukaryota</taxon>
        <taxon>Viridiplantae</taxon>
        <taxon>Streptophyta</taxon>
        <taxon>Embryophyta</taxon>
        <taxon>Tracheophyta</taxon>
        <taxon>Spermatophyta</taxon>
        <taxon>Magnoliopsida</taxon>
        <taxon>Liliopsida</taxon>
        <taxon>Poales</taxon>
        <taxon>Poaceae</taxon>
        <taxon>PACMAD clade</taxon>
        <taxon>Arundinoideae</taxon>
        <taxon>Arundineae</taxon>
        <taxon>Arundo</taxon>
    </lineage>
</organism>
<reference evidence="1" key="1">
    <citation type="submission" date="2014-09" db="EMBL/GenBank/DDBJ databases">
        <authorList>
            <person name="Magalhaes I.L.F."/>
            <person name="Oliveira U."/>
            <person name="Santos F.R."/>
            <person name="Vidigal T.H.D.A."/>
            <person name="Brescovit A.D."/>
            <person name="Santos A.J."/>
        </authorList>
    </citation>
    <scope>NUCLEOTIDE SEQUENCE</scope>
    <source>
        <tissue evidence="1">Shoot tissue taken approximately 20 cm above the soil surface</tissue>
    </source>
</reference>
<reference evidence="1" key="2">
    <citation type="journal article" date="2015" name="Data Brief">
        <title>Shoot transcriptome of the giant reed, Arundo donax.</title>
        <authorList>
            <person name="Barrero R.A."/>
            <person name="Guerrero F.D."/>
            <person name="Moolhuijzen P."/>
            <person name="Goolsby J.A."/>
            <person name="Tidwell J."/>
            <person name="Bellgard S.E."/>
            <person name="Bellgard M.I."/>
        </authorList>
    </citation>
    <scope>NUCLEOTIDE SEQUENCE</scope>
    <source>
        <tissue evidence="1">Shoot tissue taken approximately 20 cm above the soil surface</tissue>
    </source>
</reference>
<protein>
    <submittedName>
        <fullName evidence="1">Uncharacterized protein</fullName>
    </submittedName>
</protein>
<dbReference type="EMBL" id="GBRH01215746">
    <property type="protein sequence ID" value="JAD82149.1"/>
    <property type="molecule type" value="Transcribed_RNA"/>
</dbReference>
<dbReference type="AlphaFoldDB" id="A0A0A9D0R1"/>
<evidence type="ECO:0000313" key="1">
    <source>
        <dbReference type="EMBL" id="JAD82149.1"/>
    </source>
</evidence>
<name>A0A0A9D0R1_ARUDO</name>
<proteinExistence type="predicted"/>
<accession>A0A0A9D0R1</accession>